<dbReference type="OrthoDB" id="10434862at2759"/>
<accession>A0A9P3B991</accession>
<evidence type="ECO:0000313" key="2">
    <source>
        <dbReference type="Proteomes" id="UP001043456"/>
    </source>
</evidence>
<dbReference type="RefSeq" id="XP_043155827.1">
    <property type="nucleotide sequence ID" value="XM_043299892.1"/>
</dbReference>
<organism evidence="1 2">
    <name type="scientific">Aspergillus pseudoviridinutans</name>
    <dbReference type="NCBI Taxonomy" id="1517512"/>
    <lineage>
        <taxon>Eukaryota</taxon>
        <taxon>Fungi</taxon>
        <taxon>Dikarya</taxon>
        <taxon>Ascomycota</taxon>
        <taxon>Pezizomycotina</taxon>
        <taxon>Eurotiomycetes</taxon>
        <taxon>Eurotiomycetidae</taxon>
        <taxon>Eurotiales</taxon>
        <taxon>Aspergillaceae</taxon>
        <taxon>Aspergillus</taxon>
        <taxon>Aspergillus subgen. Fumigati</taxon>
    </lineage>
</organism>
<dbReference type="GeneID" id="67002547"/>
<dbReference type="Proteomes" id="UP001043456">
    <property type="component" value="Unassembled WGS sequence"/>
</dbReference>
<gene>
    <name evidence="1" type="ORF">Asppvi_003935</name>
</gene>
<reference evidence="1 2" key="1">
    <citation type="submission" date="2018-10" db="EMBL/GenBank/DDBJ databases">
        <title>Pan-genome distribution and transcriptional activeness of fungal secondary metabolism genes in Aspergillus section Fumigati.</title>
        <authorList>
            <person name="Takahashi H."/>
            <person name="Umemura M."/>
            <person name="Ninomiya A."/>
            <person name="Kusuya Y."/>
            <person name="Urayama S."/>
            <person name="Shimizu M."/>
            <person name="Watanabe A."/>
            <person name="Kamei K."/>
            <person name="Yaguchi T."/>
            <person name="Hagiwara D."/>
        </authorList>
    </citation>
    <scope>NUCLEOTIDE SEQUENCE [LARGE SCALE GENOMIC DNA]</scope>
    <source>
        <strain evidence="1 2">IFM 55266</strain>
    </source>
</reference>
<sequence length="141" mass="15523">MDEGNKGEEVLRMAEAVLVHPQPAIVRLGAFERFDNATDCVRPGSRRSSESLKAEVNPGVARAVELEEVVDMPDMALEFGGDGSIVILKSGGIDGTALEKPNMLKCLNFRDLFLYQNNPNTMHHRQPTPKNTSPTMLFVVK</sequence>
<dbReference type="AlphaFoldDB" id="A0A9P3B991"/>
<name>A0A9P3B991_9EURO</name>
<dbReference type="EMBL" id="BHVY01000003">
    <property type="protein sequence ID" value="GIJ85080.1"/>
    <property type="molecule type" value="Genomic_DNA"/>
</dbReference>
<protein>
    <submittedName>
        <fullName evidence="1">Uncharacterized protein</fullName>
    </submittedName>
</protein>
<evidence type="ECO:0000313" key="1">
    <source>
        <dbReference type="EMBL" id="GIJ85080.1"/>
    </source>
</evidence>
<proteinExistence type="predicted"/>
<comment type="caution">
    <text evidence="1">The sequence shown here is derived from an EMBL/GenBank/DDBJ whole genome shotgun (WGS) entry which is preliminary data.</text>
</comment>
<keyword evidence="2" id="KW-1185">Reference proteome</keyword>